<feature type="transmembrane region" description="Helical" evidence="2">
    <location>
        <begin position="53"/>
        <end position="72"/>
    </location>
</feature>
<sequence length="184" mass="19505">GNGTSAILEPFSFDYFDTVARRMRTVTISAQRVAMADAPPVPPVPDPVRLGGLRIWGAMAAGVLAGLVAVLAGRSGGAMVRAALGRRWPLLTRDGRALWRAGRQGDLPALRAAAWRIAQTSPSPARARLLDGFDTGVFSARGPAPDPARFARAYLRARPKEGPREPTPSDLLSDARQGGTVELT</sequence>
<gene>
    <name evidence="3" type="ORF">LCGC14_3009460</name>
</gene>
<feature type="region of interest" description="Disordered" evidence="1">
    <location>
        <begin position="156"/>
        <end position="184"/>
    </location>
</feature>
<name>A0A0F8Z6C4_9ZZZZ</name>
<dbReference type="EMBL" id="LAZR01062251">
    <property type="protein sequence ID" value="KKK61924.1"/>
    <property type="molecule type" value="Genomic_DNA"/>
</dbReference>
<evidence type="ECO:0000313" key="3">
    <source>
        <dbReference type="EMBL" id="KKK61924.1"/>
    </source>
</evidence>
<evidence type="ECO:0000256" key="2">
    <source>
        <dbReference type="SAM" id="Phobius"/>
    </source>
</evidence>
<evidence type="ECO:0008006" key="4">
    <source>
        <dbReference type="Google" id="ProtNLM"/>
    </source>
</evidence>
<keyword evidence="2" id="KW-0812">Transmembrane</keyword>
<evidence type="ECO:0000256" key="1">
    <source>
        <dbReference type="SAM" id="MobiDB-lite"/>
    </source>
</evidence>
<accession>A0A0F8Z6C4</accession>
<organism evidence="3">
    <name type="scientific">marine sediment metagenome</name>
    <dbReference type="NCBI Taxonomy" id="412755"/>
    <lineage>
        <taxon>unclassified sequences</taxon>
        <taxon>metagenomes</taxon>
        <taxon>ecological metagenomes</taxon>
    </lineage>
</organism>
<reference evidence="3" key="1">
    <citation type="journal article" date="2015" name="Nature">
        <title>Complex archaea that bridge the gap between prokaryotes and eukaryotes.</title>
        <authorList>
            <person name="Spang A."/>
            <person name="Saw J.H."/>
            <person name="Jorgensen S.L."/>
            <person name="Zaremba-Niedzwiedzka K."/>
            <person name="Martijn J."/>
            <person name="Lind A.E."/>
            <person name="van Eijk R."/>
            <person name="Schleper C."/>
            <person name="Guy L."/>
            <person name="Ettema T.J."/>
        </authorList>
    </citation>
    <scope>NUCLEOTIDE SEQUENCE</scope>
</reference>
<keyword evidence="2" id="KW-1133">Transmembrane helix</keyword>
<dbReference type="AlphaFoldDB" id="A0A0F8Z6C4"/>
<protein>
    <recommendedName>
        <fullName evidence="4">DUF4129 domain-containing protein</fullName>
    </recommendedName>
</protein>
<comment type="caution">
    <text evidence="3">The sequence shown here is derived from an EMBL/GenBank/DDBJ whole genome shotgun (WGS) entry which is preliminary data.</text>
</comment>
<proteinExistence type="predicted"/>
<feature type="non-terminal residue" evidence="3">
    <location>
        <position position="1"/>
    </location>
</feature>
<keyword evidence="2" id="KW-0472">Membrane</keyword>